<evidence type="ECO:0000256" key="8">
    <source>
        <dbReference type="ARBA" id="ARBA00023136"/>
    </source>
</evidence>
<dbReference type="PROSITE" id="PS51257">
    <property type="entry name" value="PROKAR_LIPOPROTEIN"/>
    <property type="match status" value="1"/>
</dbReference>
<keyword evidence="11 13" id="KW-0998">Cell outer membrane</keyword>
<evidence type="ECO:0000256" key="6">
    <source>
        <dbReference type="ARBA" id="ARBA00022729"/>
    </source>
</evidence>
<evidence type="ECO:0000256" key="9">
    <source>
        <dbReference type="ARBA" id="ARBA00023139"/>
    </source>
</evidence>
<keyword evidence="8 13" id="KW-0472">Membrane</keyword>
<protein>
    <recommendedName>
        <fullName evidence="4 13">Outer-membrane lipoprotein LolB</fullName>
    </recommendedName>
</protein>
<evidence type="ECO:0000256" key="11">
    <source>
        <dbReference type="ARBA" id="ARBA00023237"/>
    </source>
</evidence>
<keyword evidence="10 13" id="KW-0143">Chaperone</keyword>
<evidence type="ECO:0000313" key="16">
    <source>
        <dbReference type="Proteomes" id="UP000324194"/>
    </source>
</evidence>
<keyword evidence="9 13" id="KW-0564">Palmitate</keyword>
<evidence type="ECO:0000256" key="12">
    <source>
        <dbReference type="ARBA" id="ARBA00023288"/>
    </source>
</evidence>
<dbReference type="InterPro" id="IPR029046">
    <property type="entry name" value="LolA/LolB/LppX"/>
</dbReference>
<dbReference type="NCBIfam" id="TIGR00548">
    <property type="entry name" value="lolB"/>
    <property type="match status" value="1"/>
</dbReference>
<evidence type="ECO:0000256" key="2">
    <source>
        <dbReference type="ARBA" id="ARBA00009696"/>
    </source>
</evidence>
<dbReference type="OrthoDB" id="9797618at2"/>
<dbReference type="AlphaFoldDB" id="A0A5E4PKD3"/>
<evidence type="ECO:0000256" key="5">
    <source>
        <dbReference type="ARBA" id="ARBA00022448"/>
    </source>
</evidence>
<evidence type="ECO:0000256" key="3">
    <source>
        <dbReference type="ARBA" id="ARBA00011245"/>
    </source>
</evidence>
<accession>A0A5E4PKD3</accession>
<dbReference type="InterPro" id="IPR004565">
    <property type="entry name" value="OM_lipoprot_LolB"/>
</dbReference>
<dbReference type="GO" id="GO:0009279">
    <property type="term" value="C:cell outer membrane"/>
    <property type="evidence" value="ECO:0007669"/>
    <property type="project" value="UniProtKB-SubCell"/>
</dbReference>
<comment type="subcellular location">
    <subcellularLocation>
        <location evidence="1 13">Cell outer membrane</location>
        <topology evidence="1 13">Lipid-anchor</topology>
    </subcellularLocation>
</comment>
<evidence type="ECO:0000313" key="15">
    <source>
        <dbReference type="EMBL" id="VVC76696.1"/>
    </source>
</evidence>
<dbReference type="GO" id="GO:0015031">
    <property type="term" value="P:protein transport"/>
    <property type="evidence" value="ECO:0007669"/>
    <property type="project" value="UniProtKB-KW"/>
</dbReference>
<evidence type="ECO:0000256" key="1">
    <source>
        <dbReference type="ARBA" id="ARBA00004459"/>
    </source>
</evidence>
<dbReference type="EMBL" id="LR699119">
    <property type="protein sequence ID" value="VVC76696.1"/>
    <property type="molecule type" value="Genomic_DNA"/>
</dbReference>
<keyword evidence="12 13" id="KW-0449">Lipoprotein</keyword>
<keyword evidence="7 13" id="KW-0653">Protein transport</keyword>
<gene>
    <name evidence="13 15" type="primary">lolB</name>
    <name evidence="15" type="ORF">AQUSIP_20200</name>
</gene>
<dbReference type="HAMAP" id="MF_00233">
    <property type="entry name" value="LolB"/>
    <property type="match status" value="1"/>
</dbReference>
<proteinExistence type="inferred from homology"/>
<evidence type="ECO:0000256" key="14">
    <source>
        <dbReference type="SAM" id="SignalP"/>
    </source>
</evidence>
<dbReference type="CDD" id="cd16326">
    <property type="entry name" value="LolB"/>
    <property type="match status" value="1"/>
</dbReference>
<dbReference type="Pfam" id="PF03550">
    <property type="entry name" value="LolB"/>
    <property type="match status" value="1"/>
</dbReference>
<evidence type="ECO:0000256" key="4">
    <source>
        <dbReference type="ARBA" id="ARBA00016202"/>
    </source>
</evidence>
<dbReference type="KEGG" id="asip:AQUSIP_20200"/>
<dbReference type="SUPFAM" id="SSF89392">
    <property type="entry name" value="Prokaryotic lipoproteins and lipoprotein localization factors"/>
    <property type="match status" value="1"/>
</dbReference>
<keyword evidence="16" id="KW-1185">Reference proteome</keyword>
<comment type="similarity">
    <text evidence="2 13">Belongs to the LolB family.</text>
</comment>
<feature type="chain" id="PRO_5022963744" description="Outer-membrane lipoprotein LolB" evidence="14">
    <location>
        <begin position="37"/>
        <end position="208"/>
    </location>
</feature>
<organism evidence="15 16">
    <name type="scientific">Aquicella siphonis</name>
    <dbReference type="NCBI Taxonomy" id="254247"/>
    <lineage>
        <taxon>Bacteria</taxon>
        <taxon>Pseudomonadati</taxon>
        <taxon>Pseudomonadota</taxon>
        <taxon>Gammaproteobacteria</taxon>
        <taxon>Legionellales</taxon>
        <taxon>Coxiellaceae</taxon>
        <taxon>Aquicella</taxon>
    </lineage>
</organism>
<keyword evidence="5 13" id="KW-0813">Transport</keyword>
<dbReference type="GO" id="GO:0044874">
    <property type="term" value="P:lipoprotein localization to outer membrane"/>
    <property type="evidence" value="ECO:0007669"/>
    <property type="project" value="UniProtKB-UniRule"/>
</dbReference>
<name>A0A5E4PKD3_9COXI</name>
<evidence type="ECO:0000256" key="13">
    <source>
        <dbReference type="HAMAP-Rule" id="MF_00233"/>
    </source>
</evidence>
<evidence type="ECO:0000256" key="10">
    <source>
        <dbReference type="ARBA" id="ARBA00023186"/>
    </source>
</evidence>
<evidence type="ECO:0000256" key="7">
    <source>
        <dbReference type="ARBA" id="ARBA00022927"/>
    </source>
</evidence>
<sequence length="208" mass="22954">MEKQRILTLKRIIWISLLTALLTSCSNITPPPAAPAAPKATWEDRQIALNRIQSWWLNGKIGVQTRQDSGSATVDWAQNTRSYTISLTGPLGSSGMRLSGHPGRVTLQTSDGKSYSAASPEQLLASRWGFHLPVSNMKYWVRGLPVPGLASSTHFDKYGRLTALAQQGWNVEYLGYTNAGGVDLPERMSITSSALRVKIVIYQWKLRA</sequence>
<comment type="function">
    <text evidence="13">Plays a critical role in the incorporation of lipoproteins in the outer membrane after they are released by the LolA protein.</text>
</comment>
<keyword evidence="6 13" id="KW-0732">Signal</keyword>
<dbReference type="Proteomes" id="UP000324194">
    <property type="component" value="Chromosome 1"/>
</dbReference>
<reference evidence="15 16" key="1">
    <citation type="submission" date="2019-08" db="EMBL/GenBank/DDBJ databases">
        <authorList>
            <person name="Guy L."/>
        </authorList>
    </citation>
    <scope>NUCLEOTIDE SEQUENCE [LARGE SCALE GENOMIC DNA]</scope>
    <source>
        <strain evidence="15 16">SGT-108</strain>
    </source>
</reference>
<dbReference type="Gene3D" id="2.50.20.10">
    <property type="entry name" value="Lipoprotein localisation LolA/LolB/LppX"/>
    <property type="match status" value="1"/>
</dbReference>
<feature type="signal peptide" evidence="14">
    <location>
        <begin position="1"/>
        <end position="36"/>
    </location>
</feature>
<comment type="subunit">
    <text evidence="3 13">Monomer.</text>
</comment>